<dbReference type="AlphaFoldDB" id="A0A348ANQ6"/>
<evidence type="ECO:0000259" key="2">
    <source>
        <dbReference type="Pfam" id="PF03749"/>
    </source>
</evidence>
<dbReference type="GO" id="GO:0003677">
    <property type="term" value="F:DNA binding"/>
    <property type="evidence" value="ECO:0007669"/>
    <property type="project" value="InterPro"/>
</dbReference>
<dbReference type="OrthoDB" id="9802365at2"/>
<dbReference type="Gene3D" id="3.40.1350.60">
    <property type="match status" value="1"/>
</dbReference>
<dbReference type="PANTHER" id="PTHR30545:SF2">
    <property type="entry name" value="SUGAR FERMENTATION STIMULATION PROTEIN A"/>
    <property type="match status" value="1"/>
</dbReference>
<sequence>MKYDNIIKGVFIERPNRFLARVTVDGSEQTVHVKNTGRCKEILLPGVEVILEVANNPARKTSLSLIGVYKGDRLINIDSQAPNQVVFESLLAGNVKEIGRIKFAKKEVSFANSRFDIFFETDKQKGFIEVKGVTLEENGTAMFPDAPTLRGTKHLQELIKAAQAGYICCVLFLIQMRPISYFTPNVSTDPNFAAAVRLAARQGVNVLVYDSIVQEDEIKMGDRVPCLLFPPE</sequence>
<comment type="similarity">
    <text evidence="1">Belongs to the SfsA family.</text>
</comment>
<dbReference type="EMBL" id="AP018449">
    <property type="protein sequence ID" value="BBB92704.1"/>
    <property type="molecule type" value="Genomic_DNA"/>
</dbReference>
<keyword evidence="5" id="KW-1185">Reference proteome</keyword>
<accession>A0A348ANQ6</accession>
<dbReference type="CDD" id="cd22359">
    <property type="entry name" value="SfsA-like_bacterial"/>
    <property type="match status" value="1"/>
</dbReference>
<dbReference type="Gene3D" id="2.40.50.580">
    <property type="match status" value="1"/>
</dbReference>
<dbReference type="Pfam" id="PF03749">
    <property type="entry name" value="SfsA"/>
    <property type="match status" value="1"/>
</dbReference>
<feature type="domain" description="SfsA N-terminal OB" evidence="3">
    <location>
        <begin position="12"/>
        <end position="77"/>
    </location>
</feature>
<evidence type="ECO:0000256" key="1">
    <source>
        <dbReference type="HAMAP-Rule" id="MF_00095"/>
    </source>
</evidence>
<dbReference type="InterPro" id="IPR005224">
    <property type="entry name" value="SfsA"/>
</dbReference>
<dbReference type="NCBIfam" id="TIGR00230">
    <property type="entry name" value="sfsA"/>
    <property type="match status" value="1"/>
</dbReference>
<dbReference type="Pfam" id="PF17746">
    <property type="entry name" value="SfsA_N"/>
    <property type="match status" value="1"/>
</dbReference>
<organism evidence="4 5">
    <name type="scientific">Methylomusa anaerophila</name>
    <dbReference type="NCBI Taxonomy" id="1930071"/>
    <lineage>
        <taxon>Bacteria</taxon>
        <taxon>Bacillati</taxon>
        <taxon>Bacillota</taxon>
        <taxon>Negativicutes</taxon>
        <taxon>Selenomonadales</taxon>
        <taxon>Sporomusaceae</taxon>
        <taxon>Methylomusa</taxon>
    </lineage>
</organism>
<evidence type="ECO:0000313" key="5">
    <source>
        <dbReference type="Proteomes" id="UP000276437"/>
    </source>
</evidence>
<reference evidence="4 5" key="1">
    <citation type="journal article" date="2018" name="Int. J. Syst. Evol. Microbiol.">
        <title>Methylomusa anaerophila gen. nov., sp. nov., an anaerobic methanol-utilizing bacterium isolated from a microbial fuel cell.</title>
        <authorList>
            <person name="Amano N."/>
            <person name="Yamamuro A."/>
            <person name="Miyahara M."/>
            <person name="Kouzuma A."/>
            <person name="Abe T."/>
            <person name="Watanabe K."/>
        </authorList>
    </citation>
    <scope>NUCLEOTIDE SEQUENCE [LARGE SCALE GENOMIC DNA]</scope>
    <source>
        <strain evidence="4 5">MMFC1</strain>
    </source>
</reference>
<protein>
    <recommendedName>
        <fullName evidence="1">Sugar fermentation stimulation protein homolog</fullName>
    </recommendedName>
</protein>
<proteinExistence type="inferred from homology"/>
<dbReference type="InterPro" id="IPR040452">
    <property type="entry name" value="SfsA_C"/>
</dbReference>
<dbReference type="KEGG" id="mana:MAMMFC1_03399"/>
<dbReference type="Proteomes" id="UP000276437">
    <property type="component" value="Chromosome"/>
</dbReference>
<feature type="domain" description="Sugar fermentation stimulation protein C-terminal" evidence="2">
    <location>
        <begin position="80"/>
        <end position="216"/>
    </location>
</feature>
<dbReference type="InterPro" id="IPR041465">
    <property type="entry name" value="SfsA_N"/>
</dbReference>
<evidence type="ECO:0000313" key="4">
    <source>
        <dbReference type="EMBL" id="BBB92704.1"/>
    </source>
</evidence>
<evidence type="ECO:0000259" key="3">
    <source>
        <dbReference type="Pfam" id="PF17746"/>
    </source>
</evidence>
<gene>
    <name evidence="1 4" type="primary">sfsA</name>
    <name evidence="4" type="ORF">MAMMFC1_03399</name>
</gene>
<name>A0A348ANQ6_9FIRM</name>
<dbReference type="PANTHER" id="PTHR30545">
    <property type="entry name" value="SUGAR FERMENTATION STIMULATION PROTEIN A"/>
    <property type="match status" value="1"/>
</dbReference>
<dbReference type="HAMAP" id="MF_00095">
    <property type="entry name" value="SfsA"/>
    <property type="match status" value="1"/>
</dbReference>